<proteinExistence type="predicted"/>
<organism evidence="1 2">
    <name type="scientific">Triplophysa tibetana</name>
    <dbReference type="NCBI Taxonomy" id="1572043"/>
    <lineage>
        <taxon>Eukaryota</taxon>
        <taxon>Metazoa</taxon>
        <taxon>Chordata</taxon>
        <taxon>Craniata</taxon>
        <taxon>Vertebrata</taxon>
        <taxon>Euteleostomi</taxon>
        <taxon>Actinopterygii</taxon>
        <taxon>Neopterygii</taxon>
        <taxon>Teleostei</taxon>
        <taxon>Ostariophysi</taxon>
        <taxon>Cypriniformes</taxon>
        <taxon>Nemacheilidae</taxon>
        <taxon>Triplophysa</taxon>
    </lineage>
</organism>
<protein>
    <submittedName>
        <fullName evidence="1">Uncharacterized protein</fullName>
    </submittedName>
</protein>
<gene>
    <name evidence="1" type="ORF">E1301_Tti000340</name>
</gene>
<sequence length="294" mass="32832">MICSDLARLYCLTWVSVVSHKNVHSFISIIPSLWTVGRCSEQTAIVGKREVLGYFIEFTAVYIIQLFFSTNDYLTSGRGSSHSPCKDSGGRGVSFGSPLYGEAGCENRDGELPANWVFFAILFSRAGLDDEDYEILAKMIGTMISKLLFDVSGIIIGHSPNHFWNIFSSKGKNVIKISTERPRRYDGCLHDSVTMAEEITLLQTNRMKRLYYLQCEHSGADGGPLLDFCMGETSAMCCRARSQHRGKYRSAALEETWGQREDLALPESEAYVVKRPGEDIACAIILLTGILHQR</sequence>
<comment type="caution">
    <text evidence="1">The sequence shown here is derived from an EMBL/GenBank/DDBJ whole genome shotgun (WGS) entry which is preliminary data.</text>
</comment>
<evidence type="ECO:0000313" key="2">
    <source>
        <dbReference type="Proteomes" id="UP000324632"/>
    </source>
</evidence>
<keyword evidence="2" id="KW-1185">Reference proteome</keyword>
<name>A0A5A9N521_9TELE</name>
<accession>A0A5A9N521</accession>
<dbReference type="EMBL" id="SOYY01000023">
    <property type="protein sequence ID" value="KAA0704016.1"/>
    <property type="molecule type" value="Genomic_DNA"/>
</dbReference>
<dbReference type="Proteomes" id="UP000324632">
    <property type="component" value="Chromosome 23"/>
</dbReference>
<evidence type="ECO:0000313" key="1">
    <source>
        <dbReference type="EMBL" id="KAA0704016.1"/>
    </source>
</evidence>
<reference evidence="1 2" key="1">
    <citation type="journal article" date="2019" name="Mol. Ecol. Resour.">
        <title>Chromosome-level genome assembly of Triplophysa tibetana, a fish adapted to the harsh high-altitude environment of the Tibetan Plateau.</title>
        <authorList>
            <person name="Yang X."/>
            <person name="Liu H."/>
            <person name="Ma Z."/>
            <person name="Zou Y."/>
            <person name="Zou M."/>
            <person name="Mao Y."/>
            <person name="Li X."/>
            <person name="Wang H."/>
            <person name="Chen T."/>
            <person name="Wang W."/>
            <person name="Yang R."/>
        </authorList>
    </citation>
    <scope>NUCLEOTIDE SEQUENCE [LARGE SCALE GENOMIC DNA]</scope>
    <source>
        <strain evidence="1">TTIB1903HZAU</strain>
        <tissue evidence="1">Muscle</tissue>
    </source>
</reference>
<dbReference type="AlphaFoldDB" id="A0A5A9N521"/>